<gene>
    <name evidence="2" type="ORF">P174DRAFT_455748</name>
</gene>
<comment type="caution">
    <text evidence="2">The sequence shown here is derived from an EMBL/GenBank/DDBJ whole genome shotgun (WGS) entry which is preliminary data.</text>
</comment>
<proteinExistence type="predicted"/>
<dbReference type="PANTHER" id="PTHR40788">
    <property type="entry name" value="CLR5 DOMAIN-CONTAINING PROTEIN-RELATED"/>
    <property type="match status" value="1"/>
</dbReference>
<dbReference type="VEuPathDB" id="FungiDB:P174DRAFT_455748"/>
<sequence length="713" mass="81799">MAGSDAAYRFGPLLTRLPIIERHEERIQKRWRQKTKTKRRQILLSAWPNMSKMHRPDYDAFKKGRREESREAYMWPYINLEDLEQTRPLLLLLNARARQQPQCFAHADYHAPHLGHGTGAIRSAFLNLHTMMFTGRTTPETYGELIAWDDDDDASLWLHNGKGFHPGHGLVLLEIQQRIYEFLLDCTRQILHDIPEEALVKDFSLALASLKDIIDAKRSAMEDHLIALREDPGYFADVVNEYKEHRDEVIPDTNGNPHPTLAPHIHPLFWNRVLQDVLLSKYHDRISPEKDLPTDLYNAFVELKYILEQFAIGPVNQLKIAAPASPPLRSLFVRQPQQSGTSKMIAETRAGVSRSKNQGGLLWILEALWGDSNVVFLAGRKTLMDELECLVVMDPKNKELVSSRVASIISDLAVISECLHQIELYQPWASTFENGFVERRDEIQKEYSNLTSGWDKYLVSFEGTALAKLGSPEDGRFHYPAEKRRNHENVELMRAAERNLDAFWRAVDSHLPVTRGMARRNAVYKVLTRISGKLQRTPAWVEPVKRPAKVKTLEKSLADLQFELVHRTEKTIEPATAPLPKEKVKSQGQPSTSDKAVEADVPAENGYDIQPTFKVDKRSLKVFSTLFYQPSQTAHPGEIPWNDFLHAMGTTAFTVEKLYGSVWQFTPRHLDVERSIQFHEPHPIAKISFRVARRIGRRLNRAYGWHGQMFTLA</sequence>
<dbReference type="RefSeq" id="XP_024686549.1">
    <property type="nucleotide sequence ID" value="XM_024829357.1"/>
</dbReference>
<evidence type="ECO:0000313" key="2">
    <source>
        <dbReference type="EMBL" id="PKX97954.1"/>
    </source>
</evidence>
<dbReference type="GeneID" id="36536683"/>
<protein>
    <submittedName>
        <fullName evidence="2">Uncharacterized protein</fullName>
    </submittedName>
</protein>
<dbReference type="OMA" id="WLLQTLW"/>
<keyword evidence="3" id="KW-1185">Reference proteome</keyword>
<evidence type="ECO:0000313" key="3">
    <source>
        <dbReference type="Proteomes" id="UP000234474"/>
    </source>
</evidence>
<dbReference type="STRING" id="1392255.A0A2I1CK11"/>
<dbReference type="EMBL" id="MSZS01000001">
    <property type="protein sequence ID" value="PKX97954.1"/>
    <property type="molecule type" value="Genomic_DNA"/>
</dbReference>
<reference evidence="3" key="1">
    <citation type="journal article" date="2018" name="Proc. Natl. Acad. Sci. U.S.A.">
        <title>Linking secondary metabolites to gene clusters through genome sequencing of six diverse Aspergillus species.</title>
        <authorList>
            <person name="Kaerboelling I."/>
            <person name="Vesth T.C."/>
            <person name="Frisvad J.C."/>
            <person name="Nybo J.L."/>
            <person name="Theobald S."/>
            <person name="Kuo A."/>
            <person name="Bowyer P."/>
            <person name="Matsuda Y."/>
            <person name="Mondo S."/>
            <person name="Lyhne E.K."/>
            <person name="Kogle M.E."/>
            <person name="Clum A."/>
            <person name="Lipzen A."/>
            <person name="Salamov A."/>
            <person name="Ngan C.Y."/>
            <person name="Daum C."/>
            <person name="Chiniquy J."/>
            <person name="Barry K."/>
            <person name="LaButti K."/>
            <person name="Haridas S."/>
            <person name="Simmons B.A."/>
            <person name="Magnuson J.K."/>
            <person name="Mortensen U.H."/>
            <person name="Larsen T.O."/>
            <person name="Grigoriev I.V."/>
            <person name="Baker S.E."/>
            <person name="Andersen M.R."/>
        </authorList>
    </citation>
    <scope>NUCLEOTIDE SEQUENCE [LARGE SCALE GENOMIC DNA]</scope>
    <source>
        <strain evidence="3">IBT 16806</strain>
    </source>
</reference>
<dbReference type="AlphaFoldDB" id="A0A2I1CK11"/>
<dbReference type="PANTHER" id="PTHR40788:SF2">
    <property type="entry name" value="CLR5 DOMAIN-CONTAINING PROTEIN"/>
    <property type="match status" value="1"/>
</dbReference>
<feature type="region of interest" description="Disordered" evidence="1">
    <location>
        <begin position="573"/>
        <end position="597"/>
    </location>
</feature>
<evidence type="ECO:0000256" key="1">
    <source>
        <dbReference type="SAM" id="MobiDB-lite"/>
    </source>
</evidence>
<organism evidence="2 3">
    <name type="scientific">Aspergillus novofumigatus (strain IBT 16806)</name>
    <dbReference type="NCBI Taxonomy" id="1392255"/>
    <lineage>
        <taxon>Eukaryota</taxon>
        <taxon>Fungi</taxon>
        <taxon>Dikarya</taxon>
        <taxon>Ascomycota</taxon>
        <taxon>Pezizomycotina</taxon>
        <taxon>Eurotiomycetes</taxon>
        <taxon>Eurotiomycetidae</taxon>
        <taxon>Eurotiales</taxon>
        <taxon>Aspergillaceae</taxon>
        <taxon>Aspergillus</taxon>
        <taxon>Aspergillus subgen. Fumigati</taxon>
    </lineage>
</organism>
<accession>A0A2I1CK11</accession>
<dbReference type="OrthoDB" id="2922289at2759"/>
<dbReference type="Proteomes" id="UP000234474">
    <property type="component" value="Unassembled WGS sequence"/>
</dbReference>
<name>A0A2I1CK11_ASPN1</name>